<feature type="transmembrane region" description="Helical" evidence="1">
    <location>
        <begin position="425"/>
        <end position="442"/>
    </location>
</feature>
<dbReference type="AlphaFoldDB" id="A0A7G9THY9"/>
<dbReference type="Proteomes" id="UP000515838">
    <property type="component" value="Chromosome"/>
</dbReference>
<dbReference type="PANTHER" id="PTHR33406:SF13">
    <property type="entry name" value="MEMBRANE PROTEIN YDFJ"/>
    <property type="match status" value="1"/>
</dbReference>
<dbReference type="SUPFAM" id="SSF82866">
    <property type="entry name" value="Multidrug efflux transporter AcrB transmembrane domain"/>
    <property type="match status" value="2"/>
</dbReference>
<feature type="transmembrane region" description="Helical" evidence="1">
    <location>
        <begin position="635"/>
        <end position="655"/>
    </location>
</feature>
<evidence type="ECO:0000313" key="2">
    <source>
        <dbReference type="EMBL" id="QNN79714.1"/>
    </source>
</evidence>
<evidence type="ECO:0000256" key="1">
    <source>
        <dbReference type="SAM" id="Phobius"/>
    </source>
</evidence>
<dbReference type="InterPro" id="IPR050545">
    <property type="entry name" value="Mycobact_MmpL"/>
</dbReference>
<feature type="transmembrane region" description="Helical" evidence="1">
    <location>
        <begin position="280"/>
        <end position="301"/>
    </location>
</feature>
<keyword evidence="1" id="KW-0812">Transmembrane</keyword>
<dbReference type="GO" id="GO:0005886">
    <property type="term" value="C:plasma membrane"/>
    <property type="evidence" value="ECO:0007669"/>
    <property type="project" value="TreeGrafter"/>
</dbReference>
<feature type="transmembrane region" description="Helical" evidence="1">
    <location>
        <begin position="374"/>
        <end position="396"/>
    </location>
</feature>
<keyword evidence="1" id="KW-0472">Membrane</keyword>
<feature type="transmembrane region" description="Helical" evidence="1">
    <location>
        <begin position="743"/>
        <end position="762"/>
    </location>
</feature>
<name>A0A7G9THY9_PSEMX</name>
<evidence type="ECO:0000313" key="3">
    <source>
        <dbReference type="Proteomes" id="UP000515838"/>
    </source>
</evidence>
<feature type="transmembrane region" description="Helical" evidence="1">
    <location>
        <begin position="714"/>
        <end position="737"/>
    </location>
</feature>
<feature type="transmembrane region" description="Helical" evidence="1">
    <location>
        <begin position="686"/>
        <end position="707"/>
    </location>
</feature>
<dbReference type="EMBL" id="CP060731">
    <property type="protein sequence ID" value="QNN79714.1"/>
    <property type="molecule type" value="Genomic_DNA"/>
</dbReference>
<dbReference type="PANTHER" id="PTHR33406">
    <property type="entry name" value="MEMBRANE PROTEIN MJ1562-RELATED"/>
    <property type="match status" value="1"/>
</dbReference>
<organism evidence="2 3">
    <name type="scientific">Pseudoxanthomonas mexicana</name>
    <dbReference type="NCBI Taxonomy" id="128785"/>
    <lineage>
        <taxon>Bacteria</taxon>
        <taxon>Pseudomonadati</taxon>
        <taxon>Pseudomonadota</taxon>
        <taxon>Gammaproteobacteria</taxon>
        <taxon>Lysobacterales</taxon>
        <taxon>Lysobacteraceae</taxon>
        <taxon>Pseudoxanthomonas</taxon>
    </lineage>
</organism>
<feature type="transmembrane region" description="Helical" evidence="1">
    <location>
        <begin position="662"/>
        <end position="680"/>
    </location>
</feature>
<keyword evidence="1" id="KW-1133">Transmembrane helix</keyword>
<feature type="transmembrane region" description="Helical" evidence="1">
    <location>
        <begin position="307"/>
        <end position="328"/>
    </location>
</feature>
<feature type="transmembrane region" description="Helical" evidence="1">
    <location>
        <begin position="349"/>
        <end position="368"/>
    </location>
</feature>
<dbReference type="Gene3D" id="1.20.1640.10">
    <property type="entry name" value="Multidrug efflux transporter AcrB transmembrane domain"/>
    <property type="match status" value="2"/>
</dbReference>
<accession>A0A7G9THY9</accession>
<gene>
    <name evidence="2" type="ORF">IAE60_13670</name>
</gene>
<reference evidence="2 3" key="1">
    <citation type="submission" date="2020-08" db="EMBL/GenBank/DDBJ databases">
        <title>Streptomycin Non-resistant strain, P. mexicana.</title>
        <authorList>
            <person name="Ganesh-Kumar S."/>
            <person name="Zhe T."/>
            <person name="Yu Z."/>
            <person name="Min Y."/>
        </authorList>
    </citation>
    <scope>NUCLEOTIDE SEQUENCE [LARGE SCALE GENOMIC DNA]</scope>
    <source>
        <strain evidence="2 3">GTZY2</strain>
    </source>
</reference>
<sequence length="777" mass="83916">MRGWRWLALAWLLVLVAVAWHHVRFWQAPRIDSDILALLPMDAGDPAVADATRRIAGNSARDVVVMLGAVDAEAALRARDAFEAAVRASTGDGAGLLMAERSPEDWFAQARAALAPYRDRLLTQAQRRQLEQTPADTLAESALAALYGPMGAPRLTEWRDDPLGLWPHWWQAQVAASGMALDADGLLQADGRHWAVLRFTLRDSAFKLDGQRRLQDLLDAASGAATTAAPGLRVLKAGVPLHAESAAVQASREVNTIGWGSLAAVLLLVWLAFRSFRPLLLVALSLLVGCAVALTVTVLVFGKIHLLTLIFGASLVGVAEDYGIHWFASRQGVAAARRWSLLRQLLPGLWLALLTSALAYLALGLAPFPGLRQMALFSVVGLSAAFLTVIFLFPWLDGGEVRTTGFSRWLGGTLARWPRLATRRGGIALAVVVLLVAVPGLMRVQGNDDLRSLQSSPAELIAQQREVGRLLGMPSPAQFFLVQGRDAEQVLQREERLVARLRDIEADGSVGGHRALSDWLPSQRRQDEDAALTSRVERLVLARLSTVTGETLARGEFAASALDIEAFLASPASLPVRSLWLGKVGQGMASVVMVNDLSRPDALAVFAAQAKGLDGVRWVDRTADISRLLAYYRHMMSWLLLAGVAVVFVVLAIRYRTQAWRVITPTLLAGLLTVALLGWLGQPLQLFNVLALMLLLGMGIDYGIFLVEHRGDASAWLAVCVGAASTWLSFGLLGLSATPALRAFGLTLLFGIGLVWLLSPLFRPAPDASSLQGHPSE</sequence>
<proteinExistence type="predicted"/>
<protein>
    <submittedName>
        <fullName evidence="2">MMPL family transporter</fullName>
    </submittedName>
</protein>
<feature type="transmembrane region" description="Helical" evidence="1">
    <location>
        <begin position="256"/>
        <end position="273"/>
    </location>
</feature>